<feature type="transmembrane region" description="Helical" evidence="1">
    <location>
        <begin position="82"/>
        <end position="104"/>
    </location>
</feature>
<reference evidence="3" key="1">
    <citation type="journal article" date="2019" name="Int. J. Syst. Evol. Microbiol.">
        <title>The Global Catalogue of Microorganisms (GCM) 10K type strain sequencing project: providing services to taxonomists for standard genome sequencing and annotation.</title>
        <authorList>
            <consortium name="The Broad Institute Genomics Platform"/>
            <consortium name="The Broad Institute Genome Sequencing Center for Infectious Disease"/>
            <person name="Wu L."/>
            <person name="Ma J."/>
        </authorList>
    </citation>
    <scope>NUCLEOTIDE SEQUENCE [LARGE SCALE GENOMIC DNA]</scope>
    <source>
        <strain evidence="3">CCM 7435</strain>
    </source>
</reference>
<sequence length="168" mass="18713">MLRLLTSIPRLLFEAVIALIVVLDELARPVYRPLIAAVARWRLMRRFEAWVAGHGRLAILILLAVPLAIVEPMKFLAVIWAARGHYVTGTLALGLAYLASFVVVERIYSAGKPKLMTFPWFAWGVGLMLAVRAVVLERLRASPLWQGGARLAARLRAAFARFRAGAER</sequence>
<dbReference type="RefSeq" id="WP_213354050.1">
    <property type="nucleotide sequence ID" value="NZ_JAHBGB010000037.1"/>
</dbReference>
<keyword evidence="1" id="KW-1133">Transmembrane helix</keyword>
<keyword evidence="1" id="KW-0812">Transmembrane</keyword>
<name>A0ABW4Z1H3_9HYPH</name>
<feature type="transmembrane region" description="Helical" evidence="1">
    <location>
        <begin position="51"/>
        <end position="70"/>
    </location>
</feature>
<feature type="transmembrane region" description="Helical" evidence="1">
    <location>
        <begin position="116"/>
        <end position="135"/>
    </location>
</feature>
<keyword evidence="1" id="KW-0472">Membrane</keyword>
<accession>A0ABW4Z1H3</accession>
<gene>
    <name evidence="2" type="ORF">ACFSNC_18390</name>
</gene>
<organism evidence="2 3">
    <name type="scientific">Ancylobacter oerskovii</name>
    <dbReference type="NCBI Taxonomy" id="459519"/>
    <lineage>
        <taxon>Bacteria</taxon>
        <taxon>Pseudomonadati</taxon>
        <taxon>Pseudomonadota</taxon>
        <taxon>Alphaproteobacteria</taxon>
        <taxon>Hyphomicrobiales</taxon>
        <taxon>Xanthobacteraceae</taxon>
        <taxon>Ancylobacter</taxon>
    </lineage>
</organism>
<evidence type="ECO:0000256" key="1">
    <source>
        <dbReference type="SAM" id="Phobius"/>
    </source>
</evidence>
<dbReference type="Proteomes" id="UP001597299">
    <property type="component" value="Unassembled WGS sequence"/>
</dbReference>
<evidence type="ECO:0000313" key="3">
    <source>
        <dbReference type="Proteomes" id="UP001597299"/>
    </source>
</evidence>
<evidence type="ECO:0000313" key="2">
    <source>
        <dbReference type="EMBL" id="MFD2142379.1"/>
    </source>
</evidence>
<protein>
    <submittedName>
        <fullName evidence="2">Uncharacterized protein</fullName>
    </submittedName>
</protein>
<keyword evidence="3" id="KW-1185">Reference proteome</keyword>
<comment type="caution">
    <text evidence="2">The sequence shown here is derived from an EMBL/GenBank/DDBJ whole genome shotgun (WGS) entry which is preliminary data.</text>
</comment>
<dbReference type="EMBL" id="JBHUHD010000001">
    <property type="protein sequence ID" value="MFD2142379.1"/>
    <property type="molecule type" value="Genomic_DNA"/>
</dbReference>
<proteinExistence type="predicted"/>